<dbReference type="Gramene" id="KJB26429">
    <property type="protein sequence ID" value="KJB26429"/>
    <property type="gene ID" value="B456_004G240900"/>
</dbReference>
<evidence type="ECO:0000313" key="2">
    <source>
        <dbReference type="Proteomes" id="UP000032304"/>
    </source>
</evidence>
<dbReference type="AlphaFoldDB" id="A0A0D2R3B8"/>
<accession>A0A0D2R3B8</accession>
<dbReference type="EMBL" id="CM001743">
    <property type="protein sequence ID" value="KJB26429.1"/>
    <property type="molecule type" value="Genomic_DNA"/>
</dbReference>
<gene>
    <name evidence="1" type="ORF">B456_004G240900</name>
</gene>
<keyword evidence="2" id="KW-1185">Reference proteome</keyword>
<protein>
    <recommendedName>
        <fullName evidence="3">Protein kinase domain-containing protein</fullName>
    </recommendedName>
</protein>
<dbReference type="SUPFAM" id="SSF56112">
    <property type="entry name" value="Protein kinase-like (PK-like)"/>
    <property type="match status" value="1"/>
</dbReference>
<reference evidence="1 2" key="1">
    <citation type="journal article" date="2012" name="Nature">
        <title>Repeated polyploidization of Gossypium genomes and the evolution of spinnable cotton fibres.</title>
        <authorList>
            <person name="Paterson A.H."/>
            <person name="Wendel J.F."/>
            <person name="Gundlach H."/>
            <person name="Guo H."/>
            <person name="Jenkins J."/>
            <person name="Jin D."/>
            <person name="Llewellyn D."/>
            <person name="Showmaker K.C."/>
            <person name="Shu S."/>
            <person name="Udall J."/>
            <person name="Yoo M.J."/>
            <person name="Byers R."/>
            <person name="Chen W."/>
            <person name="Doron-Faigenboim A."/>
            <person name="Duke M.V."/>
            <person name="Gong L."/>
            <person name="Grimwood J."/>
            <person name="Grover C."/>
            <person name="Grupp K."/>
            <person name="Hu G."/>
            <person name="Lee T.H."/>
            <person name="Li J."/>
            <person name="Lin L."/>
            <person name="Liu T."/>
            <person name="Marler B.S."/>
            <person name="Page J.T."/>
            <person name="Roberts A.W."/>
            <person name="Romanel E."/>
            <person name="Sanders W.S."/>
            <person name="Szadkowski E."/>
            <person name="Tan X."/>
            <person name="Tang H."/>
            <person name="Xu C."/>
            <person name="Wang J."/>
            <person name="Wang Z."/>
            <person name="Zhang D."/>
            <person name="Zhang L."/>
            <person name="Ashrafi H."/>
            <person name="Bedon F."/>
            <person name="Bowers J.E."/>
            <person name="Brubaker C.L."/>
            <person name="Chee P.W."/>
            <person name="Das S."/>
            <person name="Gingle A.R."/>
            <person name="Haigler C.H."/>
            <person name="Harker D."/>
            <person name="Hoffmann L.V."/>
            <person name="Hovav R."/>
            <person name="Jones D.C."/>
            <person name="Lemke C."/>
            <person name="Mansoor S."/>
            <person name="ur Rahman M."/>
            <person name="Rainville L.N."/>
            <person name="Rambani A."/>
            <person name="Reddy U.K."/>
            <person name="Rong J.K."/>
            <person name="Saranga Y."/>
            <person name="Scheffler B.E."/>
            <person name="Scheffler J.A."/>
            <person name="Stelly D.M."/>
            <person name="Triplett B.A."/>
            <person name="Van Deynze A."/>
            <person name="Vaslin M.F."/>
            <person name="Waghmare V.N."/>
            <person name="Walford S.A."/>
            <person name="Wright R.J."/>
            <person name="Zaki E.A."/>
            <person name="Zhang T."/>
            <person name="Dennis E.S."/>
            <person name="Mayer K.F."/>
            <person name="Peterson D.G."/>
            <person name="Rokhsar D.S."/>
            <person name="Wang X."/>
            <person name="Schmutz J."/>
        </authorList>
    </citation>
    <scope>NUCLEOTIDE SEQUENCE [LARGE SCALE GENOMIC DNA]</scope>
</reference>
<proteinExistence type="predicted"/>
<name>A0A0D2R3B8_GOSRA</name>
<dbReference type="Proteomes" id="UP000032304">
    <property type="component" value="Chromosome 4"/>
</dbReference>
<dbReference type="Gene3D" id="1.10.510.10">
    <property type="entry name" value="Transferase(Phosphotransferase) domain 1"/>
    <property type="match status" value="1"/>
</dbReference>
<dbReference type="InterPro" id="IPR011009">
    <property type="entry name" value="Kinase-like_dom_sf"/>
</dbReference>
<sequence>MNKIGSKILKIDANTIPRMILEGFLYIHRKGFIHYDLKPVKQYRTKDTKFGCRGIRYYISPESIVGEVTSAWMYGLLSCILVQMITEDCHEPFMIERV</sequence>
<dbReference type="STRING" id="29730.A0A0D2R3B8"/>
<evidence type="ECO:0000313" key="1">
    <source>
        <dbReference type="EMBL" id="KJB26429.1"/>
    </source>
</evidence>
<evidence type="ECO:0008006" key="3">
    <source>
        <dbReference type="Google" id="ProtNLM"/>
    </source>
</evidence>
<organism evidence="1 2">
    <name type="scientific">Gossypium raimondii</name>
    <name type="common">Peruvian cotton</name>
    <name type="synonym">Gossypium klotzschianum subsp. raimondii</name>
    <dbReference type="NCBI Taxonomy" id="29730"/>
    <lineage>
        <taxon>Eukaryota</taxon>
        <taxon>Viridiplantae</taxon>
        <taxon>Streptophyta</taxon>
        <taxon>Embryophyta</taxon>
        <taxon>Tracheophyta</taxon>
        <taxon>Spermatophyta</taxon>
        <taxon>Magnoliopsida</taxon>
        <taxon>eudicotyledons</taxon>
        <taxon>Gunneridae</taxon>
        <taxon>Pentapetalae</taxon>
        <taxon>rosids</taxon>
        <taxon>malvids</taxon>
        <taxon>Malvales</taxon>
        <taxon>Malvaceae</taxon>
        <taxon>Malvoideae</taxon>
        <taxon>Gossypium</taxon>
    </lineage>
</organism>